<evidence type="ECO:0000313" key="3">
    <source>
        <dbReference type="EMBL" id="GEC99109.1"/>
    </source>
</evidence>
<dbReference type="RefSeq" id="WP_141269390.1">
    <property type="nucleotide sequence ID" value="NZ_BJNW01000009.1"/>
</dbReference>
<gene>
    <name evidence="3" type="ORF">KVA01_12640</name>
</gene>
<dbReference type="EMBL" id="BJNW01000009">
    <property type="protein sequence ID" value="GEC99109.1"/>
    <property type="molecule type" value="Genomic_DNA"/>
</dbReference>
<name>A0A4Y4D563_KOCVA</name>
<dbReference type="PANTHER" id="PTHR30399:SF1">
    <property type="entry name" value="UTP PYROPHOSPHATASE"/>
    <property type="match status" value="1"/>
</dbReference>
<dbReference type="CDD" id="cd07344">
    <property type="entry name" value="M48_yhfN_like"/>
    <property type="match status" value="1"/>
</dbReference>
<dbReference type="Gene3D" id="3.30.2010.10">
    <property type="entry name" value="Metalloproteases ('zincins'), catalytic domain"/>
    <property type="match status" value="1"/>
</dbReference>
<dbReference type="STRING" id="1272.GCA_900014985_01154"/>
<accession>A0A4Y4D563</accession>
<organism evidence="3 4">
    <name type="scientific">Kocuria varians</name>
    <name type="common">Micrococcus varians</name>
    <dbReference type="NCBI Taxonomy" id="1272"/>
    <lineage>
        <taxon>Bacteria</taxon>
        <taxon>Bacillati</taxon>
        <taxon>Actinomycetota</taxon>
        <taxon>Actinomycetes</taxon>
        <taxon>Micrococcales</taxon>
        <taxon>Micrococcaceae</taxon>
        <taxon>Kocuria</taxon>
    </lineage>
</organism>
<protein>
    <recommendedName>
        <fullName evidence="2">YgjP-like metallopeptidase domain-containing protein</fullName>
    </recommendedName>
</protein>
<dbReference type="AlphaFoldDB" id="A0A4Y4D563"/>
<feature type="compositionally biased region" description="Basic and acidic residues" evidence="1">
    <location>
        <begin position="191"/>
        <end position="201"/>
    </location>
</feature>
<dbReference type="InterPro" id="IPR002725">
    <property type="entry name" value="YgjP-like_metallopeptidase"/>
</dbReference>
<evidence type="ECO:0000256" key="1">
    <source>
        <dbReference type="SAM" id="MobiDB-lite"/>
    </source>
</evidence>
<feature type="region of interest" description="Disordered" evidence="1">
    <location>
        <begin position="182"/>
        <end position="201"/>
    </location>
</feature>
<evidence type="ECO:0000259" key="2">
    <source>
        <dbReference type="Pfam" id="PF01863"/>
    </source>
</evidence>
<feature type="domain" description="YgjP-like metallopeptidase" evidence="2">
    <location>
        <begin position="29"/>
        <end position="170"/>
    </location>
</feature>
<dbReference type="OrthoDB" id="9811177at2"/>
<proteinExistence type="predicted"/>
<reference evidence="3 4" key="1">
    <citation type="submission" date="2019-06" db="EMBL/GenBank/DDBJ databases">
        <title>Whole genome shotgun sequence of Kocuria varians NBRC 15358.</title>
        <authorList>
            <person name="Hosoyama A."/>
            <person name="Uohara A."/>
            <person name="Ohji S."/>
            <person name="Ichikawa N."/>
        </authorList>
    </citation>
    <scope>NUCLEOTIDE SEQUENCE [LARGE SCALE GENOMIC DNA]</scope>
    <source>
        <strain evidence="3 4">NBRC 15358</strain>
    </source>
</reference>
<keyword evidence="4" id="KW-1185">Reference proteome</keyword>
<comment type="caution">
    <text evidence="3">The sequence shown here is derived from an EMBL/GenBank/DDBJ whole genome shotgun (WGS) entry which is preliminary data.</text>
</comment>
<dbReference type="PANTHER" id="PTHR30399">
    <property type="entry name" value="UNCHARACTERIZED PROTEIN YGJP"/>
    <property type="match status" value="1"/>
</dbReference>
<sequence>MPSRRAPQPPADLPEIIVQRSARRTKTVSAHFSGDAIVLAVPQRATRAQIDHWSATLVPKVLAKRRAAESAARSRSTDTALEEMARRLSEAYLDGAARPTSVRWSTRQHSRWGSATPSTGTIRIAHRLAQAPEWVLETVVLHELVHLLEAHHNERFWSLARRHPRANDAAQFLDGVAWAESHGAGEAPRTGTEEAPRDPAH</sequence>
<dbReference type="InterPro" id="IPR053136">
    <property type="entry name" value="UTP_pyrophosphatase-like"/>
</dbReference>
<dbReference type="Pfam" id="PF01863">
    <property type="entry name" value="YgjP-like"/>
    <property type="match status" value="1"/>
</dbReference>
<evidence type="ECO:0000313" key="4">
    <source>
        <dbReference type="Proteomes" id="UP000315730"/>
    </source>
</evidence>
<dbReference type="Proteomes" id="UP000315730">
    <property type="component" value="Unassembled WGS sequence"/>
</dbReference>